<comment type="caution">
    <text evidence="2">The sequence shown here is derived from an EMBL/GenBank/DDBJ whole genome shotgun (WGS) entry which is preliminary data.</text>
</comment>
<accession>A0A4Z1I8A8</accession>
<dbReference type="Proteomes" id="UP000297527">
    <property type="component" value="Unassembled WGS sequence"/>
</dbReference>
<proteinExistence type="predicted"/>
<evidence type="ECO:0000313" key="3">
    <source>
        <dbReference type="Proteomes" id="UP000297527"/>
    </source>
</evidence>
<feature type="region of interest" description="Disordered" evidence="1">
    <location>
        <begin position="1"/>
        <end position="40"/>
    </location>
</feature>
<protein>
    <submittedName>
        <fullName evidence="2">Uncharacterized protein</fullName>
    </submittedName>
</protein>
<sequence length="104" mass="11240">MNGSSLVAPTKQVVDVNSGPEWRPQDDHAFSSENPPEGHLDSIVADEKLEQASGVDAESFSGQIRSGLLGNGFRKVHVALAMNLNQAASQLQMMAPQEKPERKK</sequence>
<feature type="compositionally biased region" description="Basic and acidic residues" evidence="1">
    <location>
        <begin position="23"/>
        <end position="40"/>
    </location>
</feature>
<dbReference type="AlphaFoldDB" id="A0A4Z1I8A8"/>
<dbReference type="EMBL" id="PQXN01000063">
    <property type="protein sequence ID" value="TGO57696.1"/>
    <property type="molecule type" value="Genomic_DNA"/>
</dbReference>
<reference evidence="2 3" key="1">
    <citation type="submission" date="2017-12" db="EMBL/GenBank/DDBJ databases">
        <title>Comparative genomics of Botrytis spp.</title>
        <authorList>
            <person name="Valero-Jimenez C.A."/>
            <person name="Tapia P."/>
            <person name="Veloso J."/>
            <person name="Silva-Moreno E."/>
            <person name="Staats M."/>
            <person name="Valdes J.H."/>
            <person name="Van Kan J.A.L."/>
        </authorList>
    </citation>
    <scope>NUCLEOTIDE SEQUENCE [LARGE SCALE GENOMIC DNA]</scope>
    <source>
        <strain evidence="2 3">MUCL11595</strain>
    </source>
</reference>
<evidence type="ECO:0000313" key="2">
    <source>
        <dbReference type="EMBL" id="TGO57696.1"/>
    </source>
</evidence>
<name>A0A4Z1I8A8_9HELO</name>
<keyword evidence="3" id="KW-1185">Reference proteome</keyword>
<gene>
    <name evidence="2" type="ORF">BCON_0063g00540</name>
</gene>
<evidence type="ECO:0000256" key="1">
    <source>
        <dbReference type="SAM" id="MobiDB-lite"/>
    </source>
</evidence>
<organism evidence="2 3">
    <name type="scientific">Botryotinia convoluta</name>
    <dbReference type="NCBI Taxonomy" id="54673"/>
    <lineage>
        <taxon>Eukaryota</taxon>
        <taxon>Fungi</taxon>
        <taxon>Dikarya</taxon>
        <taxon>Ascomycota</taxon>
        <taxon>Pezizomycotina</taxon>
        <taxon>Leotiomycetes</taxon>
        <taxon>Helotiales</taxon>
        <taxon>Sclerotiniaceae</taxon>
        <taxon>Botryotinia</taxon>
    </lineage>
</organism>